<sequence length="504" mass="51979">MNTTLCARLAGSISGQVLAMEPEALRVAANAIGLRLGIEARHDDGEGRSPSILERTRAAYRQRLAMIGPTEAVEVGEGVGEYALTVDGVAIVPVLGTLVARWDWLAAWCGLTSYDALTATIGAAIDDPRVRGIMLDIDSPGGIAAGMLDCADRIRAASEVKPLWAHANALAASAACGIGTAPTRLSLPRMGNVGSVGVVSLHVDQSAADEQRGLRYTALYSGAQKIDGWGHAPLPDDVRARFQARLDASRLQFATAVAGYRGLAVDTVMQTEAALLQDYEAVNLGLADAVESFDEALAALTASLSAGGSAGITRRGPAATSQKEVTMGKTPDTRQHASADDDKDECEDETEGGDQEAGTDEDGGDGDDDEDAAEEDENEGDDVKAARGEAAAIAKACAAAGKPQLAAGFISKGVPLATVKKRLGSHATIRKLVADAMLANPNIKATVADALIEAGASVAEAKSALFNAIVTGQAPAIRGVAPEKKRAALGGIDTRAVYGAYNKR</sequence>
<dbReference type="Pfam" id="PF01343">
    <property type="entry name" value="Peptidase_S49"/>
    <property type="match status" value="1"/>
</dbReference>
<dbReference type="EMBL" id="CP022110">
    <property type="protein sequence ID" value="ASG21404.1"/>
    <property type="molecule type" value="Genomic_DNA"/>
</dbReference>
<keyword evidence="8" id="KW-1185">Reference proteome</keyword>
<dbReference type="InterPro" id="IPR002142">
    <property type="entry name" value="Peptidase_S49"/>
</dbReference>
<dbReference type="SUPFAM" id="SSF52096">
    <property type="entry name" value="ClpP/crotonase"/>
    <property type="match status" value="1"/>
</dbReference>
<name>A0A248JT37_9PROT</name>
<evidence type="ECO:0000256" key="4">
    <source>
        <dbReference type="ARBA" id="ARBA00022825"/>
    </source>
</evidence>
<evidence type="ECO:0000256" key="3">
    <source>
        <dbReference type="ARBA" id="ARBA00022801"/>
    </source>
</evidence>
<keyword evidence="4" id="KW-0720">Serine protease</keyword>
<reference evidence="7 8" key="1">
    <citation type="submission" date="2017-06" db="EMBL/GenBank/DDBJ databases">
        <title>Complete genome sequence of Nitrospirillum amazonense strain CBAmC, an endophytic nitrogen-fixing and plant growth-promoting bacterium, isolated from sugarcane.</title>
        <authorList>
            <person name="Schwab S."/>
            <person name="dos Santos Teixeira K.R."/>
            <person name="Simoes Araujo J.L."/>
            <person name="Soares Vidal M."/>
            <person name="Borges de Freitas H.R."/>
            <person name="Rivello Crivelaro A.L."/>
            <person name="Bueno de Camargo Nunes A."/>
            <person name="dos Santos C.M."/>
            <person name="Palmeira da Silva Rosa D."/>
            <person name="da Silva Padilha D."/>
            <person name="da Silva E."/>
            <person name="Araujo Terra L."/>
            <person name="Soares Mendes V."/>
            <person name="Farinelli L."/>
            <person name="Magalhaes Cruz L."/>
            <person name="Baldani J.I."/>
        </authorList>
    </citation>
    <scope>NUCLEOTIDE SEQUENCE [LARGE SCALE GENOMIC DNA]</scope>
    <source>
        <strain evidence="7 8">CBAmC</strain>
    </source>
</reference>
<proteinExistence type="inferred from homology"/>
<dbReference type="PANTHER" id="PTHR33209">
    <property type="entry name" value="PROTEASE 4"/>
    <property type="match status" value="1"/>
</dbReference>
<feature type="compositionally biased region" description="Basic and acidic residues" evidence="5">
    <location>
        <begin position="331"/>
        <end position="340"/>
    </location>
</feature>
<organism evidence="7 8">
    <name type="scientific">Nitrospirillum viridazoti CBAmc</name>
    <dbReference type="NCBI Taxonomy" id="1441467"/>
    <lineage>
        <taxon>Bacteria</taxon>
        <taxon>Pseudomonadati</taxon>
        <taxon>Pseudomonadota</taxon>
        <taxon>Alphaproteobacteria</taxon>
        <taxon>Rhodospirillales</taxon>
        <taxon>Azospirillaceae</taxon>
        <taxon>Nitrospirillum</taxon>
        <taxon>Nitrospirillum viridazoti</taxon>
    </lineage>
</organism>
<evidence type="ECO:0000259" key="6">
    <source>
        <dbReference type="Pfam" id="PF01343"/>
    </source>
</evidence>
<feature type="domain" description="Peptidase S49" evidence="6">
    <location>
        <begin position="157"/>
        <end position="301"/>
    </location>
</feature>
<dbReference type="InterPro" id="IPR033855">
    <property type="entry name" value="Protein_C"/>
</dbReference>
<dbReference type="CDD" id="cd07022">
    <property type="entry name" value="S49_Sppa_36K_type"/>
    <property type="match status" value="1"/>
</dbReference>
<gene>
    <name evidence="7" type="ORF">Y958_11620</name>
</gene>
<accession>A0A248JT37</accession>
<dbReference type="GO" id="GO:0008236">
    <property type="term" value="F:serine-type peptidase activity"/>
    <property type="evidence" value="ECO:0007669"/>
    <property type="project" value="UniProtKB-KW"/>
</dbReference>
<comment type="similarity">
    <text evidence="1">Belongs to the peptidase S49 family.</text>
</comment>
<evidence type="ECO:0000256" key="2">
    <source>
        <dbReference type="ARBA" id="ARBA00022670"/>
    </source>
</evidence>
<keyword evidence="2" id="KW-0645">Protease</keyword>
<protein>
    <recommendedName>
        <fullName evidence="6">Peptidase S49 domain-containing protein</fullName>
    </recommendedName>
</protein>
<dbReference type="RefSeq" id="WP_088872108.1">
    <property type="nucleotide sequence ID" value="NZ_CP022110.1"/>
</dbReference>
<dbReference type="Gene3D" id="3.90.226.10">
    <property type="entry name" value="2-enoyl-CoA Hydratase, Chain A, domain 1"/>
    <property type="match status" value="1"/>
</dbReference>
<evidence type="ECO:0000256" key="5">
    <source>
        <dbReference type="SAM" id="MobiDB-lite"/>
    </source>
</evidence>
<evidence type="ECO:0000313" key="8">
    <source>
        <dbReference type="Proteomes" id="UP000197153"/>
    </source>
</evidence>
<dbReference type="KEGG" id="nao:Y958_11620"/>
<evidence type="ECO:0000256" key="1">
    <source>
        <dbReference type="ARBA" id="ARBA00008683"/>
    </source>
</evidence>
<evidence type="ECO:0000313" key="7">
    <source>
        <dbReference type="EMBL" id="ASG21404.1"/>
    </source>
</evidence>
<dbReference type="GO" id="GO:0006508">
    <property type="term" value="P:proteolysis"/>
    <property type="evidence" value="ECO:0007669"/>
    <property type="project" value="UniProtKB-KW"/>
</dbReference>
<dbReference type="PANTHER" id="PTHR33209:SF1">
    <property type="entry name" value="PEPTIDASE S49 DOMAIN-CONTAINING PROTEIN"/>
    <property type="match status" value="1"/>
</dbReference>
<dbReference type="Proteomes" id="UP000197153">
    <property type="component" value="Chromosome 1"/>
</dbReference>
<keyword evidence="3" id="KW-0378">Hydrolase</keyword>
<dbReference type="AlphaFoldDB" id="A0A248JT37"/>
<feature type="region of interest" description="Disordered" evidence="5">
    <location>
        <begin position="308"/>
        <end position="386"/>
    </location>
</feature>
<dbReference type="InterPro" id="IPR029045">
    <property type="entry name" value="ClpP/crotonase-like_dom_sf"/>
</dbReference>
<feature type="compositionally biased region" description="Acidic residues" evidence="5">
    <location>
        <begin position="341"/>
        <end position="380"/>
    </location>
</feature>